<evidence type="ECO:0000256" key="9">
    <source>
        <dbReference type="ARBA" id="ARBA00048741"/>
    </source>
</evidence>
<keyword evidence="3" id="KW-0436">Ligase</keyword>
<dbReference type="SUPFAM" id="SSF56235">
    <property type="entry name" value="N-terminal nucleophile aminohydrolases (Ntn hydrolases)"/>
    <property type="match status" value="1"/>
</dbReference>
<feature type="domain" description="Glutamine amidotransferase type-2" evidence="10">
    <location>
        <begin position="2"/>
        <end position="195"/>
    </location>
</feature>
<evidence type="ECO:0000256" key="8">
    <source>
        <dbReference type="ARBA" id="ARBA00030234"/>
    </source>
</evidence>
<dbReference type="Gene3D" id="3.40.50.620">
    <property type="entry name" value="HUPs"/>
    <property type="match status" value="1"/>
</dbReference>
<dbReference type="GO" id="GO:0005829">
    <property type="term" value="C:cytosol"/>
    <property type="evidence" value="ECO:0007669"/>
    <property type="project" value="TreeGrafter"/>
</dbReference>
<comment type="pathway">
    <text evidence="1">Amino-acid biosynthesis; L-asparagine biosynthesis; L-asparagine from L-aspartate (L-Gln route): step 1/1.</text>
</comment>
<protein>
    <recommendedName>
        <fullName evidence="2">asparagine synthase (glutamine-hydrolyzing)</fullName>
        <ecNumber evidence="2">6.3.5.4</ecNumber>
    </recommendedName>
    <alternativeName>
        <fullName evidence="8">Glutamine-dependent asparagine synthetase</fullName>
    </alternativeName>
</protein>
<dbReference type="Pfam" id="PF00733">
    <property type="entry name" value="Asn_synthase"/>
    <property type="match status" value="2"/>
</dbReference>
<dbReference type="InterPro" id="IPR017932">
    <property type="entry name" value="GATase_2_dom"/>
</dbReference>
<dbReference type="GO" id="GO:0004066">
    <property type="term" value="F:asparagine synthase (glutamine-hydrolyzing) activity"/>
    <property type="evidence" value="ECO:0007669"/>
    <property type="project" value="UniProtKB-EC"/>
</dbReference>
<evidence type="ECO:0000256" key="2">
    <source>
        <dbReference type="ARBA" id="ARBA00012737"/>
    </source>
</evidence>
<dbReference type="GO" id="GO:0006529">
    <property type="term" value="P:asparagine biosynthetic process"/>
    <property type="evidence" value="ECO:0007669"/>
    <property type="project" value="UniProtKB-KW"/>
</dbReference>
<dbReference type="InterPro" id="IPR029055">
    <property type="entry name" value="Ntn_hydrolases_N"/>
</dbReference>
<dbReference type="EMBL" id="MN739896">
    <property type="protein sequence ID" value="QHT76398.1"/>
    <property type="molecule type" value="Genomic_DNA"/>
</dbReference>
<proteinExistence type="predicted"/>
<comment type="catalytic activity">
    <reaction evidence="9">
        <text>L-aspartate + L-glutamine + ATP + H2O = L-asparagine + L-glutamate + AMP + diphosphate + H(+)</text>
        <dbReference type="Rhea" id="RHEA:12228"/>
        <dbReference type="ChEBI" id="CHEBI:15377"/>
        <dbReference type="ChEBI" id="CHEBI:15378"/>
        <dbReference type="ChEBI" id="CHEBI:29985"/>
        <dbReference type="ChEBI" id="CHEBI:29991"/>
        <dbReference type="ChEBI" id="CHEBI:30616"/>
        <dbReference type="ChEBI" id="CHEBI:33019"/>
        <dbReference type="ChEBI" id="CHEBI:58048"/>
        <dbReference type="ChEBI" id="CHEBI:58359"/>
        <dbReference type="ChEBI" id="CHEBI:456215"/>
        <dbReference type="EC" id="6.3.5.4"/>
    </reaction>
</comment>
<dbReference type="PANTHER" id="PTHR11772:SF23">
    <property type="entry name" value="ASPARAGINE SYNTHETASE [GLUTAMINE-HYDROLYZING]"/>
    <property type="match status" value="1"/>
</dbReference>
<dbReference type="EC" id="6.3.5.4" evidence="2"/>
<dbReference type="InterPro" id="IPR006426">
    <property type="entry name" value="Asn_synth_AEB"/>
</dbReference>
<sequence>MCGIWIYIKLSKTPIEYKNTLLYDNFMKLKHRGPDTTVFYQLNNLYIGFHRLAIINLNLMACQPYIFEDINKTIIFICNGEIYNYKDLMKKYNISNNNDSDCMVICKLYIKYDLKQFIDIIISTVKGEYAFVLIELDQYKNIKEIISCRDEIGIRPLYYSYDNDIIFSSEIKGCKYYNENIYEFEPGTLLHVKFNNLKDIIHKQQYNLKSVYDVPSYINTTEKYLFNIQNSVINSIKRRLTADKPIVFLLSGGVDSSLVAAISAKILNYPIRTFCCGLKDGTDILYARQVAKYINSNHTEVYFTEEEGLALIDEVIYTTETWDTTTIRASIGQYIVSKYISINTDAKVVLVGEGPDEVCSSYLFNYLAPSDNELHETAKKYVSEIHLFDGRRADRCISRFGMEARIPLLDSEFITSYWRIPAQYRHPKYKNIEKWWLRQAFSESNILPNEVLWRKKEAFSDGISSNTKSWYQIIQDHIKTKISDNDVKPSPEAFYYKHKFIEYFGENRLNIIPHYWQPKWINNDDDYIDPSARILDVYNI</sequence>
<keyword evidence="5" id="KW-0547">Nucleotide-binding</keyword>
<evidence type="ECO:0000259" key="10">
    <source>
        <dbReference type="PROSITE" id="PS51278"/>
    </source>
</evidence>
<reference evidence="11" key="1">
    <citation type="journal article" date="2020" name="Nature">
        <title>Giant virus diversity and host interactions through global metagenomics.</title>
        <authorList>
            <person name="Schulz F."/>
            <person name="Roux S."/>
            <person name="Paez-Espino D."/>
            <person name="Jungbluth S."/>
            <person name="Walsh D.A."/>
            <person name="Denef V.J."/>
            <person name="McMahon K.D."/>
            <person name="Konstantinidis K.T."/>
            <person name="Eloe-Fadrosh E.A."/>
            <person name="Kyrpides N.C."/>
            <person name="Woyke T."/>
        </authorList>
    </citation>
    <scope>NUCLEOTIDE SEQUENCE</scope>
    <source>
        <strain evidence="11">GVMAG-M-3300023179-82</strain>
    </source>
</reference>
<dbReference type="InterPro" id="IPR001962">
    <property type="entry name" value="Asn_synthase"/>
</dbReference>
<dbReference type="CDD" id="cd01991">
    <property type="entry name" value="Asn_synthase_B_C"/>
    <property type="match status" value="1"/>
</dbReference>
<organism evidence="11">
    <name type="scientific">viral metagenome</name>
    <dbReference type="NCBI Taxonomy" id="1070528"/>
    <lineage>
        <taxon>unclassified sequences</taxon>
        <taxon>metagenomes</taxon>
        <taxon>organismal metagenomes</taxon>
    </lineage>
</organism>
<dbReference type="SUPFAM" id="SSF52402">
    <property type="entry name" value="Adenine nucleotide alpha hydrolases-like"/>
    <property type="match status" value="1"/>
</dbReference>
<evidence type="ECO:0000256" key="5">
    <source>
        <dbReference type="ARBA" id="ARBA00022741"/>
    </source>
</evidence>
<evidence type="ECO:0000256" key="3">
    <source>
        <dbReference type="ARBA" id="ARBA00022598"/>
    </source>
</evidence>
<dbReference type="PIRSF" id="PIRSF001589">
    <property type="entry name" value="Asn_synthetase_glu-h"/>
    <property type="match status" value="1"/>
</dbReference>
<dbReference type="PANTHER" id="PTHR11772">
    <property type="entry name" value="ASPARAGINE SYNTHETASE"/>
    <property type="match status" value="1"/>
</dbReference>
<keyword evidence="7" id="KW-0061">Asparagine biosynthesis</keyword>
<evidence type="ECO:0000256" key="7">
    <source>
        <dbReference type="ARBA" id="ARBA00022888"/>
    </source>
</evidence>
<name>A0A6C0H774_9ZZZZ</name>
<dbReference type="Pfam" id="PF13537">
    <property type="entry name" value="GATase_7"/>
    <property type="match status" value="1"/>
</dbReference>
<dbReference type="Gene3D" id="3.60.20.10">
    <property type="entry name" value="Glutamine Phosphoribosylpyrophosphate, subunit 1, domain 1"/>
    <property type="match status" value="1"/>
</dbReference>
<dbReference type="InterPro" id="IPR014729">
    <property type="entry name" value="Rossmann-like_a/b/a_fold"/>
</dbReference>
<dbReference type="GO" id="GO:0005524">
    <property type="term" value="F:ATP binding"/>
    <property type="evidence" value="ECO:0007669"/>
    <property type="project" value="UniProtKB-KW"/>
</dbReference>
<keyword evidence="4" id="KW-0028">Amino-acid biosynthesis</keyword>
<dbReference type="AlphaFoldDB" id="A0A6C0H774"/>
<evidence type="ECO:0000313" key="11">
    <source>
        <dbReference type="EMBL" id="QHT76398.1"/>
    </source>
</evidence>
<dbReference type="InterPro" id="IPR050795">
    <property type="entry name" value="Asn_Synthetase"/>
</dbReference>
<dbReference type="PROSITE" id="PS51278">
    <property type="entry name" value="GATASE_TYPE_2"/>
    <property type="match status" value="1"/>
</dbReference>
<evidence type="ECO:0000256" key="1">
    <source>
        <dbReference type="ARBA" id="ARBA00005187"/>
    </source>
</evidence>
<accession>A0A6C0H774</accession>
<keyword evidence="6" id="KW-0067">ATP-binding</keyword>
<evidence type="ECO:0000256" key="6">
    <source>
        <dbReference type="ARBA" id="ARBA00022840"/>
    </source>
</evidence>
<evidence type="ECO:0000256" key="4">
    <source>
        <dbReference type="ARBA" id="ARBA00022605"/>
    </source>
</evidence>